<feature type="domain" description="EamA" evidence="7">
    <location>
        <begin position="9"/>
        <end position="139"/>
    </location>
</feature>
<dbReference type="EMBL" id="LNGE01000042">
    <property type="protein sequence ID" value="KYC44786.1"/>
    <property type="molecule type" value="Genomic_DNA"/>
</dbReference>
<protein>
    <submittedName>
        <fullName evidence="9">Putative transporter in sor 3'region</fullName>
    </submittedName>
</protein>
<evidence type="ECO:0000256" key="3">
    <source>
        <dbReference type="ARBA" id="ARBA00022692"/>
    </source>
</evidence>
<dbReference type="Proteomes" id="UP000092401">
    <property type="component" value="Unassembled WGS sequence"/>
</dbReference>
<keyword evidence="3 6" id="KW-0812">Transmembrane</keyword>
<reference evidence="11 12" key="1">
    <citation type="journal article" date="2016" name="ISME J.">
        <title>Chasing the elusive Euryarchaeota class WSA2: genomes reveal a uniquely fastidious methyl-reducing methanogen.</title>
        <authorList>
            <person name="Nobu M.K."/>
            <person name="Narihiro T."/>
            <person name="Kuroda K."/>
            <person name="Mei R."/>
            <person name="Liu W.T."/>
        </authorList>
    </citation>
    <scope>NUCLEOTIDE SEQUENCE [LARGE SCALE GENOMIC DNA]</scope>
    <source>
        <strain evidence="8">B03fssc0709_Meth_Bin005</strain>
        <strain evidence="9">B15fssc0709_Meth_Bin003</strain>
        <strain evidence="10">BMIXfssc0709_Meth_Bin006</strain>
    </source>
</reference>
<feature type="domain" description="EamA" evidence="7">
    <location>
        <begin position="152"/>
        <end position="286"/>
    </location>
</feature>
<comment type="caution">
    <text evidence="9">The sequence shown here is derived from an EMBL/GenBank/DDBJ whole genome shotgun (WGS) entry which is preliminary data.</text>
</comment>
<feature type="transmembrane region" description="Helical" evidence="6">
    <location>
        <begin position="7"/>
        <end position="27"/>
    </location>
</feature>
<feature type="transmembrane region" description="Helical" evidence="6">
    <location>
        <begin position="124"/>
        <end position="144"/>
    </location>
</feature>
<dbReference type="GO" id="GO:0005886">
    <property type="term" value="C:plasma membrane"/>
    <property type="evidence" value="ECO:0007669"/>
    <property type="project" value="UniProtKB-SubCell"/>
</dbReference>
<dbReference type="AlphaFoldDB" id="A0A150IRR6"/>
<feature type="transmembrane region" description="Helical" evidence="6">
    <location>
        <begin position="67"/>
        <end position="88"/>
    </location>
</feature>
<feature type="transmembrane region" description="Helical" evidence="6">
    <location>
        <begin position="213"/>
        <end position="234"/>
    </location>
</feature>
<dbReference type="Pfam" id="PF00892">
    <property type="entry name" value="EamA"/>
    <property type="match status" value="2"/>
</dbReference>
<keyword evidence="2" id="KW-1003">Cell membrane</keyword>
<evidence type="ECO:0000313" key="9">
    <source>
        <dbReference type="EMBL" id="KYC47545.1"/>
    </source>
</evidence>
<evidence type="ECO:0000256" key="4">
    <source>
        <dbReference type="ARBA" id="ARBA00022989"/>
    </source>
</evidence>
<dbReference type="InterPro" id="IPR037185">
    <property type="entry name" value="EmrE-like"/>
</dbReference>
<proteinExistence type="predicted"/>
<dbReference type="InterPro" id="IPR050638">
    <property type="entry name" value="AA-Vitamin_Transporters"/>
</dbReference>
<feature type="transmembrane region" description="Helical" evidence="6">
    <location>
        <begin position="33"/>
        <end position="55"/>
    </location>
</feature>
<dbReference type="Proteomes" id="UP000091929">
    <property type="component" value="Unassembled WGS sequence"/>
</dbReference>
<sequence length="289" mass="31916">MKLKTFLELLALVLIWSGSWIAIKWGLTEIPPYSLAFFRFLVACPVIVGITYYLEGKSSLKINKNEILTFSVLGLMGVTLVQAIQVYALKFTSAINSSILINFNVPFIAIFALLFLGESLSKKTAFGIFVSFIGAVVIVINGSLSGFQKINIGDILIVLTGVFWAAYSVAGKKTMEQRTPLSMTSFSFLFGTIFLFPMALFESRFSFIENVTELGIGSILYLSLLCSVFAYICWNRSMKCEKASNVAMFLYFVPVVTAIMAWFLLGEVITTFTVIGGALVILGVYLAER</sequence>
<dbReference type="InterPro" id="IPR000620">
    <property type="entry name" value="EamA_dom"/>
</dbReference>
<keyword evidence="5 6" id="KW-0472">Membrane</keyword>
<dbReference type="EMBL" id="LNJC01000018">
    <property type="protein sequence ID" value="KYC50187.1"/>
    <property type="molecule type" value="Genomic_DNA"/>
</dbReference>
<name>A0A150IRR6_9EURY</name>
<evidence type="ECO:0000259" key="7">
    <source>
        <dbReference type="Pfam" id="PF00892"/>
    </source>
</evidence>
<accession>A0A150IIG7</accession>
<feature type="transmembrane region" description="Helical" evidence="6">
    <location>
        <begin position="246"/>
        <end position="263"/>
    </location>
</feature>
<feature type="transmembrane region" description="Helical" evidence="6">
    <location>
        <begin position="181"/>
        <end position="201"/>
    </location>
</feature>
<evidence type="ECO:0000256" key="2">
    <source>
        <dbReference type="ARBA" id="ARBA00022475"/>
    </source>
</evidence>
<dbReference type="EMBL" id="LNGF01000021">
    <property type="protein sequence ID" value="KYC47545.1"/>
    <property type="molecule type" value="Genomic_DNA"/>
</dbReference>
<evidence type="ECO:0000313" key="11">
    <source>
        <dbReference type="Proteomes" id="UP000091929"/>
    </source>
</evidence>
<evidence type="ECO:0000313" key="8">
    <source>
        <dbReference type="EMBL" id="KYC44786.1"/>
    </source>
</evidence>
<organism evidence="9 11">
    <name type="scientific">Candidatus Methanofastidiosum methylothiophilum</name>
    <dbReference type="NCBI Taxonomy" id="1705564"/>
    <lineage>
        <taxon>Archaea</taxon>
        <taxon>Methanobacteriati</taxon>
        <taxon>Methanobacteriota</taxon>
        <taxon>Stenosarchaea group</taxon>
        <taxon>Candidatus Methanofastidiosia</taxon>
        <taxon>Candidatus Methanofastidiosales</taxon>
        <taxon>Candidatus Methanofastidiosaceae</taxon>
        <taxon>Candidatus Methanofastidiosum</taxon>
    </lineage>
</organism>
<feature type="transmembrane region" description="Helical" evidence="6">
    <location>
        <begin position="150"/>
        <end position="169"/>
    </location>
</feature>
<dbReference type="PANTHER" id="PTHR32322">
    <property type="entry name" value="INNER MEMBRANE TRANSPORTER"/>
    <property type="match status" value="1"/>
</dbReference>
<evidence type="ECO:0000256" key="5">
    <source>
        <dbReference type="ARBA" id="ARBA00023136"/>
    </source>
</evidence>
<gene>
    <name evidence="8" type="ORF">APG10_01421</name>
    <name evidence="9" type="ORF">APG11_01045</name>
    <name evidence="10" type="ORF">APG12_01006</name>
</gene>
<keyword evidence="4 6" id="KW-1133">Transmembrane helix</keyword>
<evidence type="ECO:0000313" key="12">
    <source>
        <dbReference type="Proteomes" id="UP000092401"/>
    </source>
</evidence>
<accession>A0A150IRR6</accession>
<dbReference type="Proteomes" id="UP000092403">
    <property type="component" value="Unassembled WGS sequence"/>
</dbReference>
<feature type="transmembrane region" description="Helical" evidence="6">
    <location>
        <begin position="94"/>
        <end position="117"/>
    </location>
</feature>
<comment type="subcellular location">
    <subcellularLocation>
        <location evidence="1">Cell membrane</location>
        <topology evidence="1">Multi-pass membrane protein</topology>
    </subcellularLocation>
</comment>
<evidence type="ECO:0000256" key="6">
    <source>
        <dbReference type="SAM" id="Phobius"/>
    </source>
</evidence>
<evidence type="ECO:0000313" key="10">
    <source>
        <dbReference type="EMBL" id="KYC50187.1"/>
    </source>
</evidence>
<dbReference type="SUPFAM" id="SSF103481">
    <property type="entry name" value="Multidrug resistance efflux transporter EmrE"/>
    <property type="match status" value="2"/>
</dbReference>
<dbReference type="PANTHER" id="PTHR32322:SF18">
    <property type="entry name" value="S-ADENOSYLMETHIONINE_S-ADENOSYLHOMOCYSTEINE TRANSPORTER"/>
    <property type="match status" value="1"/>
</dbReference>
<accession>A0A150IYW9</accession>
<feature type="transmembrane region" description="Helical" evidence="6">
    <location>
        <begin position="269"/>
        <end position="287"/>
    </location>
</feature>
<evidence type="ECO:0000256" key="1">
    <source>
        <dbReference type="ARBA" id="ARBA00004651"/>
    </source>
</evidence>